<keyword evidence="7" id="KW-0175">Coiled coil</keyword>
<comment type="similarity">
    <text evidence="1 6">Belongs to the XseB family.</text>
</comment>
<name>A0A523UV73_UNCT6</name>
<keyword evidence="3 6" id="KW-0540">Nuclease</keyword>
<dbReference type="GO" id="GO:0006308">
    <property type="term" value="P:DNA catabolic process"/>
    <property type="evidence" value="ECO:0007669"/>
    <property type="project" value="UniProtKB-UniRule"/>
</dbReference>
<dbReference type="SUPFAM" id="SSF116842">
    <property type="entry name" value="XseB-like"/>
    <property type="match status" value="1"/>
</dbReference>
<comment type="function">
    <text evidence="6">Bidirectionally degrades single-stranded DNA into large acid-insoluble oligonucleotides, which are then degraded further into small acid-soluble oligonucleotides.</text>
</comment>
<keyword evidence="5 6" id="KW-0269">Exonuclease</keyword>
<accession>A0A523UV73</accession>
<evidence type="ECO:0000256" key="6">
    <source>
        <dbReference type="HAMAP-Rule" id="MF_00337"/>
    </source>
</evidence>
<dbReference type="PIRSF" id="PIRSF006488">
    <property type="entry name" value="Exonuc_VII_S"/>
    <property type="match status" value="1"/>
</dbReference>
<keyword evidence="2 6" id="KW-0963">Cytoplasm</keyword>
<dbReference type="InterPro" id="IPR003761">
    <property type="entry name" value="Exonuc_VII_S"/>
</dbReference>
<evidence type="ECO:0000256" key="5">
    <source>
        <dbReference type="ARBA" id="ARBA00022839"/>
    </source>
</evidence>
<comment type="caution">
    <text evidence="8">The sequence shown here is derived from an EMBL/GenBank/DDBJ whole genome shotgun (WGS) entry which is preliminary data.</text>
</comment>
<dbReference type="NCBIfam" id="TIGR01280">
    <property type="entry name" value="xseB"/>
    <property type="match status" value="1"/>
</dbReference>
<dbReference type="HAMAP" id="MF_00337">
    <property type="entry name" value="Exonuc_7_S"/>
    <property type="match status" value="1"/>
</dbReference>
<evidence type="ECO:0000256" key="4">
    <source>
        <dbReference type="ARBA" id="ARBA00022801"/>
    </source>
</evidence>
<dbReference type="Gene3D" id="1.10.287.1040">
    <property type="entry name" value="Exonuclease VII, small subunit"/>
    <property type="match status" value="1"/>
</dbReference>
<protein>
    <recommendedName>
        <fullName evidence="6">Exodeoxyribonuclease 7 small subunit</fullName>
        <ecNumber evidence="6">3.1.11.6</ecNumber>
    </recommendedName>
    <alternativeName>
        <fullName evidence="6">Exodeoxyribonuclease VII small subunit</fullName>
        <shortName evidence="6">Exonuclease VII small subunit</shortName>
    </alternativeName>
</protein>
<proteinExistence type="inferred from homology"/>
<comment type="subcellular location">
    <subcellularLocation>
        <location evidence="6">Cytoplasm</location>
    </subcellularLocation>
</comment>
<evidence type="ECO:0000256" key="2">
    <source>
        <dbReference type="ARBA" id="ARBA00022490"/>
    </source>
</evidence>
<feature type="coiled-coil region" evidence="7">
    <location>
        <begin position="34"/>
        <end position="61"/>
    </location>
</feature>
<evidence type="ECO:0000256" key="3">
    <source>
        <dbReference type="ARBA" id="ARBA00022722"/>
    </source>
</evidence>
<evidence type="ECO:0000313" key="8">
    <source>
        <dbReference type="EMBL" id="TET46191.1"/>
    </source>
</evidence>
<organism evidence="8 9">
    <name type="scientific">candidate division TA06 bacterium</name>
    <dbReference type="NCBI Taxonomy" id="2250710"/>
    <lineage>
        <taxon>Bacteria</taxon>
        <taxon>Bacteria division TA06</taxon>
    </lineage>
</organism>
<evidence type="ECO:0000256" key="1">
    <source>
        <dbReference type="ARBA" id="ARBA00009998"/>
    </source>
</evidence>
<evidence type="ECO:0000313" key="9">
    <source>
        <dbReference type="Proteomes" id="UP000315525"/>
    </source>
</evidence>
<dbReference type="PANTHER" id="PTHR34137">
    <property type="entry name" value="EXODEOXYRIBONUCLEASE 7 SMALL SUBUNIT"/>
    <property type="match status" value="1"/>
</dbReference>
<dbReference type="EC" id="3.1.11.6" evidence="6"/>
<dbReference type="AlphaFoldDB" id="A0A523UV73"/>
<dbReference type="Pfam" id="PF02609">
    <property type="entry name" value="Exonuc_VII_S"/>
    <property type="match status" value="1"/>
</dbReference>
<dbReference type="GO" id="GO:0009318">
    <property type="term" value="C:exodeoxyribonuclease VII complex"/>
    <property type="evidence" value="ECO:0007669"/>
    <property type="project" value="UniProtKB-UniRule"/>
</dbReference>
<reference evidence="8 9" key="1">
    <citation type="submission" date="2019-03" db="EMBL/GenBank/DDBJ databases">
        <title>Metabolic potential of uncultured bacteria and archaea associated with petroleum seepage in deep-sea sediments.</title>
        <authorList>
            <person name="Dong X."/>
            <person name="Hubert C."/>
        </authorList>
    </citation>
    <scope>NUCLEOTIDE SEQUENCE [LARGE SCALE GENOMIC DNA]</scope>
    <source>
        <strain evidence="8">E44_bin18</strain>
    </source>
</reference>
<dbReference type="GO" id="GO:0008855">
    <property type="term" value="F:exodeoxyribonuclease VII activity"/>
    <property type="evidence" value="ECO:0007669"/>
    <property type="project" value="UniProtKB-UniRule"/>
</dbReference>
<keyword evidence="4 6" id="KW-0378">Hydrolase</keyword>
<dbReference type="InterPro" id="IPR037004">
    <property type="entry name" value="Exonuc_VII_ssu_sf"/>
</dbReference>
<dbReference type="EMBL" id="SOJN01000063">
    <property type="protein sequence ID" value="TET46191.1"/>
    <property type="molecule type" value="Genomic_DNA"/>
</dbReference>
<dbReference type="GO" id="GO:0005829">
    <property type="term" value="C:cytosol"/>
    <property type="evidence" value="ECO:0007669"/>
    <property type="project" value="TreeGrafter"/>
</dbReference>
<evidence type="ECO:0000256" key="7">
    <source>
        <dbReference type="SAM" id="Coils"/>
    </source>
</evidence>
<comment type="catalytic activity">
    <reaction evidence="6">
        <text>Exonucleolytic cleavage in either 5'- to 3'- or 3'- to 5'-direction to yield nucleoside 5'-phosphates.</text>
        <dbReference type="EC" id="3.1.11.6"/>
    </reaction>
</comment>
<sequence>MRDLTFEDAMNRLEEIVAEIESGEVGLDRSIELCEEASRLVKTLKKRLTDAELKVKELTRDEQGELKVDEEKEEGGC</sequence>
<dbReference type="PANTHER" id="PTHR34137:SF1">
    <property type="entry name" value="EXODEOXYRIBONUCLEASE 7 SMALL SUBUNIT"/>
    <property type="match status" value="1"/>
</dbReference>
<dbReference type="Proteomes" id="UP000315525">
    <property type="component" value="Unassembled WGS sequence"/>
</dbReference>
<comment type="subunit">
    <text evidence="6">Heterooligomer composed of large and small subunits.</text>
</comment>
<gene>
    <name evidence="6 8" type="primary">xseB</name>
    <name evidence="8" type="ORF">E3J62_04945</name>
</gene>